<name>A0A445I5N8_GLYSO</name>
<dbReference type="AlphaFoldDB" id="A0A445I5N8"/>
<proteinExistence type="predicted"/>
<dbReference type="PANTHER" id="PTHR11062">
    <property type="entry name" value="EXOSTOSIN HEPARAN SULFATE GLYCOSYLTRANSFERASE -RELATED"/>
    <property type="match status" value="1"/>
</dbReference>
<evidence type="ECO:0000313" key="1">
    <source>
        <dbReference type="EMBL" id="RZB81333.1"/>
    </source>
</evidence>
<dbReference type="Proteomes" id="UP000289340">
    <property type="component" value="Chromosome 11"/>
</dbReference>
<gene>
    <name evidence="1" type="ORF">D0Y65_030871</name>
</gene>
<keyword evidence="1" id="KW-0808">Transferase</keyword>
<comment type="caution">
    <text evidence="1">The sequence shown here is derived from an EMBL/GenBank/DDBJ whole genome shotgun (WGS) entry which is preliminary data.</text>
</comment>
<organism evidence="1 2">
    <name type="scientific">Glycine soja</name>
    <name type="common">Wild soybean</name>
    <dbReference type="NCBI Taxonomy" id="3848"/>
    <lineage>
        <taxon>Eukaryota</taxon>
        <taxon>Viridiplantae</taxon>
        <taxon>Streptophyta</taxon>
        <taxon>Embryophyta</taxon>
        <taxon>Tracheophyta</taxon>
        <taxon>Spermatophyta</taxon>
        <taxon>Magnoliopsida</taxon>
        <taxon>eudicotyledons</taxon>
        <taxon>Gunneridae</taxon>
        <taxon>Pentapetalae</taxon>
        <taxon>rosids</taxon>
        <taxon>fabids</taxon>
        <taxon>Fabales</taxon>
        <taxon>Fabaceae</taxon>
        <taxon>Papilionoideae</taxon>
        <taxon>50 kb inversion clade</taxon>
        <taxon>NPAAA clade</taxon>
        <taxon>indigoferoid/millettioid clade</taxon>
        <taxon>Phaseoleae</taxon>
        <taxon>Glycine</taxon>
        <taxon>Glycine subgen. Soja</taxon>
    </lineage>
</organism>
<evidence type="ECO:0000313" key="2">
    <source>
        <dbReference type="Proteomes" id="UP000289340"/>
    </source>
</evidence>
<dbReference type="PANTHER" id="PTHR11062:SF398">
    <property type="entry name" value="GLYCOSYLTRANSFERASE"/>
    <property type="match status" value="1"/>
</dbReference>
<protein>
    <submittedName>
        <fullName evidence="1">Putative glycosyltransferase</fullName>
    </submittedName>
</protein>
<dbReference type="EMBL" id="QZWG01000011">
    <property type="protein sequence ID" value="RZB81333.1"/>
    <property type="molecule type" value="Genomic_DNA"/>
</dbReference>
<dbReference type="GO" id="GO:0016757">
    <property type="term" value="F:glycosyltransferase activity"/>
    <property type="evidence" value="ECO:0007669"/>
    <property type="project" value="InterPro"/>
</dbReference>
<reference evidence="1 2" key="1">
    <citation type="submission" date="2018-09" db="EMBL/GenBank/DDBJ databases">
        <title>A high-quality reference genome of wild soybean provides a powerful tool to mine soybean genomes.</title>
        <authorList>
            <person name="Xie M."/>
            <person name="Chung C.Y.L."/>
            <person name="Li M.-W."/>
            <person name="Wong F.-L."/>
            <person name="Chan T.-F."/>
            <person name="Lam H.-M."/>
        </authorList>
    </citation>
    <scope>NUCLEOTIDE SEQUENCE [LARGE SCALE GENOMIC DNA]</scope>
    <source>
        <strain evidence="2">cv. W05</strain>
        <tissue evidence="1">Hypocotyl of etiolated seedlings</tissue>
    </source>
</reference>
<dbReference type="InterPro" id="IPR004263">
    <property type="entry name" value="Exostosin"/>
</dbReference>
<keyword evidence="2" id="KW-1185">Reference proteome</keyword>
<sequence length="225" mass="26205">MANKSPFKATHPEQAHLFLLPFSVSKVIRYVYKPRRSRSDYDPDRLQRLVLDYINIVANRYPNWNRSRDANPEVFKYFIRALCNANTSEGFQPSRGVSITEVYLPSRKLGPPNTAQHPNNRTILLVFFAGKTKIKKCKFTMQVASPRVVEAIYVGDVVKRSKFIAVERIPETKTILQNVSKDKYMELYSNVKRVRRHFVINRPAKPFDLIHMILHSLRNKRIVCA</sequence>
<accession>A0A445I5N8</accession>